<feature type="region of interest" description="Disordered" evidence="1">
    <location>
        <begin position="232"/>
        <end position="313"/>
    </location>
</feature>
<evidence type="ECO:0000313" key="3">
    <source>
        <dbReference type="EMBL" id="KDQ23330.1"/>
    </source>
</evidence>
<feature type="region of interest" description="Disordered" evidence="1">
    <location>
        <begin position="1"/>
        <end position="20"/>
    </location>
</feature>
<gene>
    <name evidence="3" type="ORF">PLEOSDRAFT_1108974</name>
</gene>
<dbReference type="VEuPathDB" id="FungiDB:PLEOSDRAFT_1108974"/>
<evidence type="ECO:0000313" key="4">
    <source>
        <dbReference type="Proteomes" id="UP000027073"/>
    </source>
</evidence>
<feature type="region of interest" description="Disordered" evidence="1">
    <location>
        <begin position="331"/>
        <end position="366"/>
    </location>
</feature>
<protein>
    <submittedName>
        <fullName evidence="3">Uncharacterized protein</fullName>
    </submittedName>
</protein>
<feature type="compositionally biased region" description="Polar residues" evidence="1">
    <location>
        <begin position="1"/>
        <end position="17"/>
    </location>
</feature>
<feature type="transmembrane region" description="Helical" evidence="2">
    <location>
        <begin position="52"/>
        <end position="73"/>
    </location>
</feature>
<dbReference type="InParanoid" id="A0A067N8S3"/>
<proteinExistence type="predicted"/>
<sequence length="428" mass="45074">MASTNPTSESAPFSTPSALIAGETPSPMALEDSGMMAQLIASEGNCQRTNQALIGTNVSMLVLAALFLGYRYFKFKKAKSRADYDMINDARAVYDSGWMSEDGAKARFTLPSWCPQIFSKSWRWRTRGERSKEGAAEEGKLPLSSNNDISSSRERRSDAVSLVSALIQVSDQHSIGAVDTRRPSADEDETTKLAPRLTSGNGDRRSRGQTPHVRDSAQTIAVSGSHEVEAITAHPPSSFPSLDIQGTDARGAVSRSSTASSDISSVPAEGGISATPSSPPSAYDPHLLRKSSPPGPALPSTDGGATPATLRGEGRRTGLMSSYAPAARTSTLQSTWSDSSSTPSVPSFKWPVHSEGGSATPAPSSPPSLYGHDWLRVASGPALFNVPSAAAPSSADEGGTTPTPDRPSIAVTDPRYSHTVCLRCRGHL</sequence>
<name>A0A067N8S3_PLEO1</name>
<dbReference type="AlphaFoldDB" id="A0A067N8S3"/>
<keyword evidence="2" id="KW-1133">Transmembrane helix</keyword>
<dbReference type="EMBL" id="KL198013">
    <property type="protein sequence ID" value="KDQ23330.1"/>
    <property type="molecule type" value="Genomic_DNA"/>
</dbReference>
<keyword evidence="2" id="KW-0812">Transmembrane</keyword>
<dbReference type="Proteomes" id="UP000027073">
    <property type="component" value="Unassembled WGS sequence"/>
</dbReference>
<dbReference type="OrthoDB" id="10631087at2759"/>
<dbReference type="HOGENOM" id="CLU_641109_0_0_1"/>
<evidence type="ECO:0000256" key="1">
    <source>
        <dbReference type="SAM" id="MobiDB-lite"/>
    </source>
</evidence>
<feature type="compositionally biased region" description="Low complexity" evidence="1">
    <location>
        <begin position="254"/>
        <end position="265"/>
    </location>
</feature>
<reference evidence="4" key="1">
    <citation type="journal article" date="2014" name="Proc. Natl. Acad. Sci. U.S.A.">
        <title>Extensive sampling of basidiomycete genomes demonstrates inadequacy of the white-rot/brown-rot paradigm for wood decay fungi.</title>
        <authorList>
            <person name="Riley R."/>
            <person name="Salamov A.A."/>
            <person name="Brown D.W."/>
            <person name="Nagy L.G."/>
            <person name="Floudas D."/>
            <person name="Held B.W."/>
            <person name="Levasseur A."/>
            <person name="Lombard V."/>
            <person name="Morin E."/>
            <person name="Otillar R."/>
            <person name="Lindquist E.A."/>
            <person name="Sun H."/>
            <person name="LaButti K.M."/>
            <person name="Schmutz J."/>
            <person name="Jabbour D."/>
            <person name="Luo H."/>
            <person name="Baker S.E."/>
            <person name="Pisabarro A.G."/>
            <person name="Walton J.D."/>
            <person name="Blanchette R.A."/>
            <person name="Henrissat B."/>
            <person name="Martin F."/>
            <person name="Cullen D."/>
            <person name="Hibbett D.S."/>
            <person name="Grigoriev I.V."/>
        </authorList>
    </citation>
    <scope>NUCLEOTIDE SEQUENCE [LARGE SCALE GENOMIC DNA]</scope>
    <source>
        <strain evidence="4">PC15</strain>
    </source>
</reference>
<evidence type="ECO:0000256" key="2">
    <source>
        <dbReference type="SAM" id="Phobius"/>
    </source>
</evidence>
<feature type="region of interest" description="Disordered" evidence="1">
    <location>
        <begin position="387"/>
        <end position="412"/>
    </location>
</feature>
<keyword evidence="2" id="KW-0472">Membrane</keyword>
<feature type="compositionally biased region" description="Low complexity" evidence="1">
    <location>
        <begin position="331"/>
        <end position="347"/>
    </location>
</feature>
<feature type="compositionally biased region" description="Basic and acidic residues" evidence="1">
    <location>
        <begin position="129"/>
        <end position="140"/>
    </location>
</feature>
<feature type="region of interest" description="Disordered" evidence="1">
    <location>
        <begin position="173"/>
        <end position="215"/>
    </location>
</feature>
<accession>A0A067N8S3</accession>
<feature type="region of interest" description="Disordered" evidence="1">
    <location>
        <begin position="129"/>
        <end position="154"/>
    </location>
</feature>
<organism evidence="3 4">
    <name type="scientific">Pleurotus ostreatus (strain PC15)</name>
    <name type="common">Oyster mushroom</name>
    <dbReference type="NCBI Taxonomy" id="1137138"/>
    <lineage>
        <taxon>Eukaryota</taxon>
        <taxon>Fungi</taxon>
        <taxon>Dikarya</taxon>
        <taxon>Basidiomycota</taxon>
        <taxon>Agaricomycotina</taxon>
        <taxon>Agaricomycetes</taxon>
        <taxon>Agaricomycetidae</taxon>
        <taxon>Agaricales</taxon>
        <taxon>Pleurotineae</taxon>
        <taxon>Pleurotaceae</taxon>
        <taxon>Pleurotus</taxon>
    </lineage>
</organism>